<name>U3TDQ0_9CREN</name>
<dbReference type="STRING" id="1198449.ACAM_0661"/>
<dbReference type="GO" id="GO:0016301">
    <property type="term" value="F:kinase activity"/>
    <property type="evidence" value="ECO:0007669"/>
    <property type="project" value="UniProtKB-KW"/>
</dbReference>
<evidence type="ECO:0000313" key="2">
    <source>
        <dbReference type="Proteomes" id="UP000016887"/>
    </source>
</evidence>
<evidence type="ECO:0000313" key="1">
    <source>
        <dbReference type="EMBL" id="BAN90130.1"/>
    </source>
</evidence>
<dbReference type="Proteomes" id="UP000016887">
    <property type="component" value="Chromosome"/>
</dbReference>
<dbReference type="RefSeq" id="WP_022541403.1">
    <property type="nucleotide sequence ID" value="NC_022521.1"/>
</dbReference>
<dbReference type="AlphaFoldDB" id="U3TDQ0"/>
<sequence length="63" mass="7089">MVGRASLPVAVAMLLLAVLAGSYATLYWSASQALEDLRVRLVDFDRFTLPLHSVYSCRVLYLW</sequence>
<proteinExistence type="predicted"/>
<gene>
    <name evidence="1" type="ORF">ACAM_0661</name>
</gene>
<dbReference type="GeneID" id="17110080"/>
<dbReference type="KEGG" id="acj:ACAM_0661"/>
<dbReference type="EMBL" id="AP012489">
    <property type="protein sequence ID" value="BAN90130.1"/>
    <property type="molecule type" value="Genomic_DNA"/>
</dbReference>
<keyword evidence="1" id="KW-0808">Transferase</keyword>
<reference evidence="1 2" key="1">
    <citation type="journal article" date="2013" name="Appl. Environ. Microbiol.">
        <title>Variation of the Virus-Related Elements within Syntenic Genomes of the Hyperthermophilic Archaeon Aeropyrum.</title>
        <authorList>
            <person name="Daifuku T."/>
            <person name="Yoshida T."/>
            <person name="Kitamura T."/>
            <person name="Kawaichi S."/>
            <person name="Inoue T."/>
            <person name="Nomura K."/>
            <person name="Yoshida Y."/>
            <person name="Kuno S."/>
            <person name="Sako Y."/>
        </authorList>
    </citation>
    <scope>NUCLEOTIDE SEQUENCE [LARGE SCALE GENOMIC DNA]</scope>
    <source>
        <strain evidence="1 2">SY1</strain>
    </source>
</reference>
<keyword evidence="2" id="KW-1185">Reference proteome</keyword>
<protein>
    <submittedName>
        <fullName evidence="1">Adenylate kinase</fullName>
    </submittedName>
</protein>
<keyword evidence="1" id="KW-0418">Kinase</keyword>
<organism evidence="1 2">
    <name type="scientific">Aeropyrum camini SY1 = JCM 12091</name>
    <dbReference type="NCBI Taxonomy" id="1198449"/>
    <lineage>
        <taxon>Archaea</taxon>
        <taxon>Thermoproteota</taxon>
        <taxon>Thermoprotei</taxon>
        <taxon>Desulfurococcales</taxon>
        <taxon>Desulfurococcaceae</taxon>
        <taxon>Aeropyrum</taxon>
    </lineage>
</organism>
<accession>U3TDQ0</accession>